<sequence length="206" mass="19548">MIRIAVLAVLALVASLAAAQDGGPTGPSGRRMMPASADRLGLVRPGACLTIDAAGQLAVDATCPALAARAGPAGEPGPRGEAGSSGLRGEVGPSGPKGETGAAGPAGGTGPSGPPGPSAVVDLGAVTVAQSATVAIALGVRTVTVAVPGLLASDRVVVVPQGPAPAGYLVGAPSVRAAGSLDVPVYGPALAIGQSYSFGVRVLALR</sequence>
<feature type="signal peptide" evidence="2">
    <location>
        <begin position="1"/>
        <end position="19"/>
    </location>
</feature>
<organism evidence="3 4">
    <name type="scientific">Methylobacterium oryzihabitans</name>
    <dbReference type="NCBI Taxonomy" id="2499852"/>
    <lineage>
        <taxon>Bacteria</taxon>
        <taxon>Pseudomonadati</taxon>
        <taxon>Pseudomonadota</taxon>
        <taxon>Alphaproteobacteria</taxon>
        <taxon>Hyphomicrobiales</taxon>
        <taxon>Methylobacteriaceae</taxon>
        <taxon>Methylobacterium</taxon>
    </lineage>
</organism>
<accession>A0A3S2V1W3</accession>
<comment type="caution">
    <text evidence="3">The sequence shown here is derived from an EMBL/GenBank/DDBJ whole genome shotgun (WGS) entry which is preliminary data.</text>
</comment>
<evidence type="ECO:0000313" key="3">
    <source>
        <dbReference type="EMBL" id="RVU13198.1"/>
    </source>
</evidence>
<evidence type="ECO:0008006" key="5">
    <source>
        <dbReference type="Google" id="ProtNLM"/>
    </source>
</evidence>
<proteinExistence type="predicted"/>
<feature type="region of interest" description="Disordered" evidence="1">
    <location>
        <begin position="69"/>
        <end position="118"/>
    </location>
</feature>
<feature type="chain" id="PRO_5018617266" description="Collagen-like protein" evidence="2">
    <location>
        <begin position="20"/>
        <end position="206"/>
    </location>
</feature>
<evidence type="ECO:0000256" key="1">
    <source>
        <dbReference type="SAM" id="MobiDB-lite"/>
    </source>
</evidence>
<dbReference type="AlphaFoldDB" id="A0A3S2V1W3"/>
<dbReference type="EMBL" id="SACP01000046">
    <property type="protein sequence ID" value="RVU13198.1"/>
    <property type="molecule type" value="Genomic_DNA"/>
</dbReference>
<reference evidence="3 4" key="1">
    <citation type="submission" date="2019-01" db="EMBL/GenBank/DDBJ databases">
        <authorList>
            <person name="Chen W.-M."/>
        </authorList>
    </citation>
    <scope>NUCLEOTIDE SEQUENCE [LARGE SCALE GENOMIC DNA]</scope>
    <source>
        <strain evidence="3 4">TER-1</strain>
    </source>
</reference>
<evidence type="ECO:0000313" key="4">
    <source>
        <dbReference type="Proteomes" id="UP000286997"/>
    </source>
</evidence>
<keyword evidence="2" id="KW-0732">Signal</keyword>
<dbReference type="RefSeq" id="WP_127733956.1">
    <property type="nucleotide sequence ID" value="NZ_SACP01000046.1"/>
</dbReference>
<evidence type="ECO:0000256" key="2">
    <source>
        <dbReference type="SAM" id="SignalP"/>
    </source>
</evidence>
<dbReference type="Pfam" id="PF01391">
    <property type="entry name" value="Collagen"/>
    <property type="match status" value="1"/>
</dbReference>
<name>A0A3S2V1W3_9HYPH</name>
<protein>
    <recommendedName>
        <fullName evidence="5">Collagen-like protein</fullName>
    </recommendedName>
</protein>
<keyword evidence="4" id="KW-1185">Reference proteome</keyword>
<dbReference type="InterPro" id="IPR008160">
    <property type="entry name" value="Collagen"/>
</dbReference>
<gene>
    <name evidence="3" type="ORF">EOE48_26880</name>
</gene>
<dbReference type="OrthoDB" id="10013774at2"/>
<dbReference type="Proteomes" id="UP000286997">
    <property type="component" value="Unassembled WGS sequence"/>
</dbReference>